<dbReference type="Pfam" id="PF02223">
    <property type="entry name" value="Thymidylate_kin"/>
    <property type="match status" value="1"/>
</dbReference>
<dbReference type="GO" id="GO:0006227">
    <property type="term" value="P:dUDP biosynthetic process"/>
    <property type="evidence" value="ECO:0007669"/>
    <property type="project" value="TreeGrafter"/>
</dbReference>
<accession>A0A2M8KIW6</accession>
<keyword evidence="3 8" id="KW-0545">Nucleotide biosynthesis</keyword>
<evidence type="ECO:0000256" key="1">
    <source>
        <dbReference type="ARBA" id="ARBA00009776"/>
    </source>
</evidence>
<keyword evidence="4 8" id="KW-0547">Nucleotide-binding</keyword>
<dbReference type="GO" id="GO:0005524">
    <property type="term" value="F:ATP binding"/>
    <property type="evidence" value="ECO:0007669"/>
    <property type="project" value="UniProtKB-UniRule"/>
</dbReference>
<dbReference type="PANTHER" id="PTHR10344:SF4">
    <property type="entry name" value="UMP-CMP KINASE 2, MITOCHONDRIAL"/>
    <property type="match status" value="1"/>
</dbReference>
<feature type="domain" description="Thymidylate kinase-like" evidence="9">
    <location>
        <begin position="9"/>
        <end position="192"/>
    </location>
</feature>
<dbReference type="InterPro" id="IPR027417">
    <property type="entry name" value="P-loop_NTPase"/>
</dbReference>
<sequence length="202" mass="23711">MTKGKFIVFEGLDGSGKTVQAQKCYRYLKQKGVKVILTKEPTDRGLIGILIRQVLQKKIKLQSADGFQLLYCADRAEHLEKIIKPALQKGTWVICDRYYYSTIAYGYLTSTQTRDWLAVINKKFLRPDKTLFFKVDPKICLQRIDRAREKKEFFEEADKLKKIWTGYQWCVAQFKETRVLDGEKTIEQIAERVKKEINKMLK</sequence>
<gene>
    <name evidence="8 10" type="primary">tmk</name>
    <name evidence="10" type="ORF">COU85_01475</name>
</gene>
<dbReference type="EMBL" id="PFEA01000027">
    <property type="protein sequence ID" value="PJE59856.1"/>
    <property type="molecule type" value="Genomic_DNA"/>
</dbReference>
<dbReference type="AlphaFoldDB" id="A0A2M8KIW6"/>
<reference evidence="11" key="1">
    <citation type="submission" date="2017-09" db="EMBL/GenBank/DDBJ databases">
        <title>Depth-based differentiation of microbial function through sediment-hosted aquifers and enrichment of novel symbionts in the deep terrestrial subsurface.</title>
        <authorList>
            <person name="Probst A.J."/>
            <person name="Ladd B."/>
            <person name="Jarett J.K."/>
            <person name="Geller-Mcgrath D.E."/>
            <person name="Sieber C.M.K."/>
            <person name="Emerson J.B."/>
            <person name="Anantharaman K."/>
            <person name="Thomas B.C."/>
            <person name="Malmstrom R."/>
            <person name="Stieglmeier M."/>
            <person name="Klingl A."/>
            <person name="Woyke T."/>
            <person name="Ryan C.M."/>
            <person name="Banfield J.F."/>
        </authorList>
    </citation>
    <scope>NUCLEOTIDE SEQUENCE [LARGE SCALE GENOMIC DNA]</scope>
</reference>
<evidence type="ECO:0000259" key="9">
    <source>
        <dbReference type="Pfam" id="PF02223"/>
    </source>
</evidence>
<organism evidence="10 11">
    <name type="scientific">Candidatus Portnoybacteria bacterium CG10_big_fil_rev_8_21_14_0_10_44_7</name>
    <dbReference type="NCBI Taxonomy" id="1974816"/>
    <lineage>
        <taxon>Bacteria</taxon>
        <taxon>Candidatus Portnoyibacteriota</taxon>
    </lineage>
</organism>
<feature type="binding site" evidence="8">
    <location>
        <begin position="11"/>
        <end position="18"/>
    </location>
    <ligand>
        <name>ATP</name>
        <dbReference type="ChEBI" id="CHEBI:30616"/>
    </ligand>
</feature>
<evidence type="ECO:0000256" key="5">
    <source>
        <dbReference type="ARBA" id="ARBA00022777"/>
    </source>
</evidence>
<dbReference type="NCBIfam" id="TIGR00041">
    <property type="entry name" value="DTMP_kinase"/>
    <property type="match status" value="1"/>
</dbReference>
<dbReference type="GO" id="GO:0006233">
    <property type="term" value="P:dTDP biosynthetic process"/>
    <property type="evidence" value="ECO:0007669"/>
    <property type="project" value="InterPro"/>
</dbReference>
<dbReference type="GO" id="GO:0005737">
    <property type="term" value="C:cytoplasm"/>
    <property type="evidence" value="ECO:0007669"/>
    <property type="project" value="TreeGrafter"/>
</dbReference>
<proteinExistence type="inferred from homology"/>
<keyword evidence="5 8" id="KW-0418">Kinase</keyword>
<comment type="similarity">
    <text evidence="1 8">Belongs to the thymidylate kinase family.</text>
</comment>
<dbReference type="Proteomes" id="UP000231086">
    <property type="component" value="Unassembled WGS sequence"/>
</dbReference>
<keyword evidence="6 8" id="KW-0067">ATP-binding</keyword>
<dbReference type="GO" id="GO:0006235">
    <property type="term" value="P:dTTP biosynthetic process"/>
    <property type="evidence" value="ECO:0007669"/>
    <property type="project" value="UniProtKB-UniRule"/>
</dbReference>
<dbReference type="SUPFAM" id="SSF52540">
    <property type="entry name" value="P-loop containing nucleoside triphosphate hydrolases"/>
    <property type="match status" value="1"/>
</dbReference>
<evidence type="ECO:0000256" key="2">
    <source>
        <dbReference type="ARBA" id="ARBA00022679"/>
    </source>
</evidence>
<evidence type="ECO:0000256" key="7">
    <source>
        <dbReference type="ARBA" id="ARBA00048743"/>
    </source>
</evidence>
<dbReference type="EC" id="2.7.4.9" evidence="8"/>
<evidence type="ECO:0000313" key="10">
    <source>
        <dbReference type="EMBL" id="PJE59856.1"/>
    </source>
</evidence>
<comment type="caution">
    <text evidence="10">The sequence shown here is derived from an EMBL/GenBank/DDBJ whole genome shotgun (WGS) entry which is preliminary data.</text>
</comment>
<dbReference type="InterPro" id="IPR018094">
    <property type="entry name" value="Thymidylate_kinase"/>
</dbReference>
<dbReference type="CDD" id="cd01672">
    <property type="entry name" value="TMPK"/>
    <property type="match status" value="1"/>
</dbReference>
<evidence type="ECO:0000256" key="3">
    <source>
        <dbReference type="ARBA" id="ARBA00022727"/>
    </source>
</evidence>
<dbReference type="HAMAP" id="MF_00165">
    <property type="entry name" value="Thymidylate_kinase"/>
    <property type="match status" value="1"/>
</dbReference>
<keyword evidence="2 8" id="KW-0808">Transferase</keyword>
<dbReference type="InterPro" id="IPR039430">
    <property type="entry name" value="Thymidylate_kin-like_dom"/>
</dbReference>
<dbReference type="Gene3D" id="3.40.50.300">
    <property type="entry name" value="P-loop containing nucleotide triphosphate hydrolases"/>
    <property type="match status" value="1"/>
</dbReference>
<dbReference type="GO" id="GO:0004798">
    <property type="term" value="F:dTMP kinase activity"/>
    <property type="evidence" value="ECO:0007669"/>
    <property type="project" value="UniProtKB-UniRule"/>
</dbReference>
<evidence type="ECO:0000256" key="4">
    <source>
        <dbReference type="ARBA" id="ARBA00022741"/>
    </source>
</evidence>
<evidence type="ECO:0000256" key="8">
    <source>
        <dbReference type="HAMAP-Rule" id="MF_00165"/>
    </source>
</evidence>
<evidence type="ECO:0000313" key="11">
    <source>
        <dbReference type="Proteomes" id="UP000231086"/>
    </source>
</evidence>
<protein>
    <recommendedName>
        <fullName evidence="8">Thymidylate kinase</fullName>
        <ecNumber evidence="8">2.7.4.9</ecNumber>
    </recommendedName>
    <alternativeName>
        <fullName evidence="8">dTMP kinase</fullName>
    </alternativeName>
</protein>
<comment type="function">
    <text evidence="8">Phosphorylation of dTMP to form dTDP in both de novo and salvage pathways of dTTP synthesis.</text>
</comment>
<name>A0A2M8KIW6_9BACT</name>
<dbReference type="PANTHER" id="PTHR10344">
    <property type="entry name" value="THYMIDYLATE KINASE"/>
    <property type="match status" value="1"/>
</dbReference>
<comment type="catalytic activity">
    <reaction evidence="7 8">
        <text>dTMP + ATP = dTDP + ADP</text>
        <dbReference type="Rhea" id="RHEA:13517"/>
        <dbReference type="ChEBI" id="CHEBI:30616"/>
        <dbReference type="ChEBI" id="CHEBI:58369"/>
        <dbReference type="ChEBI" id="CHEBI:63528"/>
        <dbReference type="ChEBI" id="CHEBI:456216"/>
        <dbReference type="EC" id="2.7.4.9"/>
    </reaction>
</comment>
<evidence type="ECO:0000256" key="6">
    <source>
        <dbReference type="ARBA" id="ARBA00022840"/>
    </source>
</evidence>